<dbReference type="RefSeq" id="WP_099880845.1">
    <property type="nucleotide sequence ID" value="NZ_CP024608.1"/>
</dbReference>
<proteinExistence type="predicted"/>
<dbReference type="EC" id="3.3.2.1" evidence="2"/>
<dbReference type="InterPro" id="IPR050272">
    <property type="entry name" value="Isochorismatase-like_hydrls"/>
</dbReference>
<dbReference type="GO" id="GO:0008908">
    <property type="term" value="F:isochorismatase activity"/>
    <property type="evidence" value="ECO:0007669"/>
    <property type="project" value="UniProtKB-EC"/>
</dbReference>
<evidence type="ECO:0000313" key="8">
    <source>
        <dbReference type="Proteomes" id="UP000229897"/>
    </source>
</evidence>
<feature type="modified residue" description="O-(pantetheine 4'-phosphoryl)serine" evidence="5">
    <location>
        <position position="249"/>
    </location>
</feature>
<keyword evidence="5" id="KW-0597">Phosphoprotein</keyword>
<dbReference type="Gene3D" id="3.40.50.850">
    <property type="entry name" value="Isochorismatase-like"/>
    <property type="match status" value="1"/>
</dbReference>
<dbReference type="AlphaFoldDB" id="A0A2D2DSZ8"/>
<evidence type="ECO:0000256" key="4">
    <source>
        <dbReference type="ARBA" id="ARBA00048590"/>
    </source>
</evidence>
<evidence type="ECO:0000256" key="3">
    <source>
        <dbReference type="ARBA" id="ARBA00022801"/>
    </source>
</evidence>
<dbReference type="PRINTS" id="PR01398">
    <property type="entry name" value="ISCHRISMTASE"/>
</dbReference>
<dbReference type="KEGG" id="mass:CR152_29050"/>
<dbReference type="Gene3D" id="1.10.1200.10">
    <property type="entry name" value="ACP-like"/>
    <property type="match status" value="1"/>
</dbReference>
<feature type="domain" description="Carrier" evidence="6">
    <location>
        <begin position="212"/>
        <end position="288"/>
    </location>
</feature>
<evidence type="ECO:0000256" key="2">
    <source>
        <dbReference type="ARBA" id="ARBA00012100"/>
    </source>
</evidence>
<dbReference type="Pfam" id="PF00550">
    <property type="entry name" value="PP-binding"/>
    <property type="match status" value="1"/>
</dbReference>
<evidence type="ECO:0000256" key="1">
    <source>
        <dbReference type="ARBA" id="ARBA00004924"/>
    </source>
</evidence>
<dbReference type="EMBL" id="CP024608">
    <property type="protein sequence ID" value="ATQ78109.1"/>
    <property type="molecule type" value="Genomic_DNA"/>
</dbReference>
<keyword evidence="5" id="KW-0596">Phosphopantetheine</keyword>
<evidence type="ECO:0000256" key="5">
    <source>
        <dbReference type="PIRSR" id="PIRSR001111-50"/>
    </source>
</evidence>
<dbReference type="InterPro" id="IPR036380">
    <property type="entry name" value="Isochorismatase-like_sf"/>
</dbReference>
<comment type="pathway">
    <text evidence="1">Siderophore biosynthesis.</text>
</comment>
<keyword evidence="3" id="KW-0378">Hydrolase</keyword>
<dbReference type="InterPro" id="IPR016291">
    <property type="entry name" value="Isochorismatase"/>
</dbReference>
<evidence type="ECO:0000259" key="6">
    <source>
        <dbReference type="PROSITE" id="PS50075"/>
    </source>
</evidence>
<dbReference type="PROSITE" id="PS50075">
    <property type="entry name" value="CARRIER"/>
    <property type="match status" value="1"/>
</dbReference>
<accession>A0A2D2DSZ8</accession>
<dbReference type="PIRSF" id="PIRSF001111">
    <property type="entry name" value="Isochorismatase"/>
    <property type="match status" value="1"/>
</dbReference>
<dbReference type="SUPFAM" id="SSF47336">
    <property type="entry name" value="ACP-like"/>
    <property type="match status" value="1"/>
</dbReference>
<comment type="cofactor">
    <cofactor evidence="5">
        <name>pantetheine 4'-phosphate</name>
        <dbReference type="ChEBI" id="CHEBI:47942"/>
    </cofactor>
    <text evidence="5">Binds 1 phosphopantetheine covalently.</text>
</comment>
<dbReference type="InterPro" id="IPR000868">
    <property type="entry name" value="Isochorismatase-like_dom"/>
</dbReference>
<comment type="catalytic activity">
    <reaction evidence="4">
        <text>isochorismate + H2O = (2S,3S)-2,3-dihydroxy-2,3-dihydrobenzoate + pyruvate</text>
        <dbReference type="Rhea" id="RHEA:11112"/>
        <dbReference type="ChEBI" id="CHEBI:15361"/>
        <dbReference type="ChEBI" id="CHEBI:15377"/>
        <dbReference type="ChEBI" id="CHEBI:29780"/>
        <dbReference type="ChEBI" id="CHEBI:58764"/>
        <dbReference type="EC" id="3.3.2.1"/>
    </reaction>
</comment>
<dbReference type="OrthoDB" id="5794853at2"/>
<name>A0A2D2DSZ8_9BURK</name>
<dbReference type="Pfam" id="PF00857">
    <property type="entry name" value="Isochorismatase"/>
    <property type="match status" value="1"/>
</dbReference>
<dbReference type="SUPFAM" id="SSF52499">
    <property type="entry name" value="Isochorismatase-like hydrolases"/>
    <property type="match status" value="1"/>
</dbReference>
<protein>
    <recommendedName>
        <fullName evidence="2">isochorismatase</fullName>
        <ecNumber evidence="2">3.3.2.1</ecNumber>
    </recommendedName>
</protein>
<reference evidence="7" key="1">
    <citation type="submission" date="2017-10" db="EMBL/GenBank/DDBJ databases">
        <title>Massilia psychrophilum sp. nov., a novel purple-pigmented bacterium isolated from Tianshan glacier, Xinjiang Municipality, China.</title>
        <authorList>
            <person name="Wang H."/>
        </authorList>
    </citation>
    <scope>NUCLEOTIDE SEQUENCE [LARGE SCALE GENOMIC DNA]</scope>
    <source>
        <strain evidence="7">B2</strain>
    </source>
</reference>
<dbReference type="CDD" id="cd01013">
    <property type="entry name" value="isochorismatase"/>
    <property type="match status" value="1"/>
</dbReference>
<organism evidence="7 8">
    <name type="scientific">Massilia violaceinigra</name>
    <dbReference type="NCBI Taxonomy" id="2045208"/>
    <lineage>
        <taxon>Bacteria</taxon>
        <taxon>Pseudomonadati</taxon>
        <taxon>Pseudomonadota</taxon>
        <taxon>Betaproteobacteria</taxon>
        <taxon>Burkholderiales</taxon>
        <taxon>Oxalobacteraceae</taxon>
        <taxon>Telluria group</taxon>
        <taxon>Massilia</taxon>
    </lineage>
</organism>
<keyword evidence="8" id="KW-1185">Reference proteome</keyword>
<sequence>MTIPKIASYPMPTAMPDNRVTWMPEPKRAVLLIHDMQEYFLDFYDTAAAPIPELIAHIRQLRDAADAAGVPVVYTAQPAEQSAQDRGLLTDWWGPGLTAKPERAPVVASLAPRAQDTVLTKWRYSAFVRSDLLARMREQGRDQLIVCGVYAHIGCLMTAADAFMNDIQPFLVGDALADFSAEQHQMGLDYVSQRCGVVASTATVAGALKPAIAWHATRTALQAEVAELLAVPASDLLPDDNLLFAGLDSIRLMSLIERWRRAGIETTFVELAERPTLADWWELLDARRVGK</sequence>
<dbReference type="PANTHER" id="PTHR43540">
    <property type="entry name" value="PEROXYUREIDOACRYLATE/UREIDOACRYLATE AMIDOHYDROLASE-RELATED"/>
    <property type="match status" value="1"/>
</dbReference>
<gene>
    <name evidence="7" type="ORF">CR152_29050</name>
</gene>
<evidence type="ECO:0000313" key="7">
    <source>
        <dbReference type="EMBL" id="ATQ78109.1"/>
    </source>
</evidence>
<dbReference type="InterPro" id="IPR036736">
    <property type="entry name" value="ACP-like_sf"/>
</dbReference>
<dbReference type="InterPro" id="IPR009081">
    <property type="entry name" value="PP-bd_ACP"/>
</dbReference>
<dbReference type="PANTHER" id="PTHR43540:SF3">
    <property type="entry name" value="ENTEROBACTIN SYNTHASE COMPONENT B"/>
    <property type="match status" value="1"/>
</dbReference>
<dbReference type="Proteomes" id="UP000229897">
    <property type="component" value="Chromosome"/>
</dbReference>